<dbReference type="RefSeq" id="WP_090319957.1">
    <property type="nucleotide sequence ID" value="NZ_FNKJ01000003.1"/>
</dbReference>
<dbReference type="Proteomes" id="UP000199570">
    <property type="component" value="Unassembled WGS sequence"/>
</dbReference>
<organism evidence="3 4">
    <name type="scientific">Pseudomonas moorei</name>
    <dbReference type="NCBI Taxonomy" id="395599"/>
    <lineage>
        <taxon>Bacteria</taxon>
        <taxon>Pseudomonadati</taxon>
        <taxon>Pseudomonadota</taxon>
        <taxon>Gammaproteobacteria</taxon>
        <taxon>Pseudomonadales</taxon>
        <taxon>Pseudomonadaceae</taxon>
        <taxon>Pseudomonas</taxon>
    </lineage>
</organism>
<dbReference type="GO" id="GO:0005737">
    <property type="term" value="C:cytoplasm"/>
    <property type="evidence" value="ECO:0007669"/>
    <property type="project" value="TreeGrafter"/>
</dbReference>
<proteinExistence type="predicted"/>
<dbReference type="AlphaFoldDB" id="A0A1H1DFE3"/>
<accession>A0A1H1DFE3</accession>
<reference evidence="4" key="1">
    <citation type="submission" date="2016-10" db="EMBL/GenBank/DDBJ databases">
        <authorList>
            <person name="Varghese N."/>
            <person name="Submissions S."/>
        </authorList>
    </citation>
    <scope>NUCLEOTIDE SEQUENCE [LARGE SCALE GENOMIC DNA]</scope>
    <source>
        <strain evidence="4">BS3775</strain>
    </source>
</reference>
<dbReference type="Gene3D" id="3.30.9.10">
    <property type="entry name" value="D-Amino Acid Oxidase, subunit A, domain 2"/>
    <property type="match status" value="1"/>
</dbReference>
<dbReference type="SUPFAM" id="SSF51905">
    <property type="entry name" value="FAD/NAD(P)-binding domain"/>
    <property type="match status" value="1"/>
</dbReference>
<dbReference type="OrthoDB" id="9805337at2"/>
<dbReference type="SUPFAM" id="SSF54373">
    <property type="entry name" value="FAD-linked reductases, C-terminal domain"/>
    <property type="match status" value="1"/>
</dbReference>
<dbReference type="Gene3D" id="3.50.50.60">
    <property type="entry name" value="FAD/NAD(P)-binding domain"/>
    <property type="match status" value="2"/>
</dbReference>
<dbReference type="PANTHER" id="PTHR13847:SF289">
    <property type="entry name" value="GLYCINE OXIDASE"/>
    <property type="match status" value="1"/>
</dbReference>
<evidence type="ECO:0000256" key="1">
    <source>
        <dbReference type="ARBA" id="ARBA00023002"/>
    </source>
</evidence>
<protein>
    <submittedName>
        <fullName evidence="3">D-amino-acid dehydrogenase</fullName>
    </submittedName>
</protein>
<sequence length="432" mass="46197">MTPAQPVAQAPFPAEKAVVVGGGIVGVCCALYLQREGYAVTLIDPAAAGDSTAKWSCGQMAVSEVIPLSKPGILKKIPGWLLDQKGPLALRPGALPGILPWFLRFLACARHSKIVEIAEDMATLTHQVYEDYAPLLAACPDKTLMGQRPIIEVFDTPAGLEHEREHLALRQALGFKSEVLDAAAISDLEPSLAGRFSHGLLFSDWRAVSDTKGFIAALTQSFLDQGGVRVRGQVKRIDEVADRASGVTLADGQRYAADQVVIAAGTGSRQFFEQIGAQVPLAGIAGYQVLLPTPGVEIRHSVIYADGGFCFSPMSRGLQIGGTIEFAGPNAEPNFKRADIILEKARKILPRLQLDKVEYGVGYRPFLPDTKPVIDRSSRLSNVFLAFGHGQLGLTLGATTGRLITDLVVGRKPAQDLTPFSAQRFALVGGHA</sequence>
<evidence type="ECO:0000259" key="2">
    <source>
        <dbReference type="Pfam" id="PF01266"/>
    </source>
</evidence>
<dbReference type="InterPro" id="IPR036188">
    <property type="entry name" value="FAD/NAD-bd_sf"/>
</dbReference>
<dbReference type="Pfam" id="PF01266">
    <property type="entry name" value="DAO"/>
    <property type="match status" value="1"/>
</dbReference>
<keyword evidence="1" id="KW-0560">Oxidoreductase</keyword>
<gene>
    <name evidence="3" type="ORF">SAMN04490195_1695</name>
</gene>
<name>A0A1H1DFE3_9PSED</name>
<dbReference type="PANTHER" id="PTHR13847">
    <property type="entry name" value="SARCOSINE DEHYDROGENASE-RELATED"/>
    <property type="match status" value="1"/>
</dbReference>
<evidence type="ECO:0000313" key="3">
    <source>
        <dbReference type="EMBL" id="SDQ74928.1"/>
    </source>
</evidence>
<dbReference type="GO" id="GO:0016491">
    <property type="term" value="F:oxidoreductase activity"/>
    <property type="evidence" value="ECO:0007669"/>
    <property type="project" value="UniProtKB-KW"/>
</dbReference>
<keyword evidence="4" id="KW-1185">Reference proteome</keyword>
<evidence type="ECO:0000313" key="4">
    <source>
        <dbReference type="Proteomes" id="UP000199570"/>
    </source>
</evidence>
<dbReference type="EMBL" id="FNKJ01000003">
    <property type="protein sequence ID" value="SDQ74928.1"/>
    <property type="molecule type" value="Genomic_DNA"/>
</dbReference>
<feature type="domain" description="FAD dependent oxidoreductase" evidence="2">
    <location>
        <begin position="17"/>
        <end position="407"/>
    </location>
</feature>
<dbReference type="InterPro" id="IPR006076">
    <property type="entry name" value="FAD-dep_OxRdtase"/>
</dbReference>